<evidence type="ECO:0000259" key="4">
    <source>
        <dbReference type="Pfam" id="PF18073"/>
    </source>
</evidence>
<keyword evidence="2" id="KW-0802">TPR repeat</keyword>
<keyword evidence="2 3" id="KW-1133">Transmembrane helix</keyword>
<feature type="topological domain" description="Cytoplasmic" evidence="2">
    <location>
        <begin position="24"/>
        <end position="395"/>
    </location>
</feature>
<sequence>MLDYRFILLLMLAIAIGWFLGRWSKQKQRYRPASKETGLNRDYFQGLNFLLSDQPNEAIESFIRTLEINSDTLPAHLALARLFRKKGDVERAIKMHQNLLARPDLSREDQLRVQMALALDYDSIGLLDRSEHLLVDVLKEPLPDATRIRALTKLIKLYEKEQEWDSALQATQRLGKDQNALIKKSAAHYACELAEQSYQQHNTKQAMAHLKTALSYDANCVRASLMMAEIFSSQQQWKMAISRLRQIETQDRYFVSEALPYLKSCYQSLNKLSDYEQYLRDCLSHTPSASIILALTELVFMQQGAIAAGLFLTQELKHRPSIKGFNRLIDLHLEYGSASAKESLQTLKSLTSALEESKPQYQCYQCGYAAKQLTWHCPSCKNWSSIRPIQGLEGE</sequence>
<dbReference type="SUPFAM" id="SSF48452">
    <property type="entry name" value="TPR-like"/>
    <property type="match status" value="1"/>
</dbReference>
<keyword evidence="2" id="KW-0997">Cell inner membrane</keyword>
<dbReference type="AlphaFoldDB" id="A0AAW7XM64"/>
<comment type="function">
    <text evidence="2">Modulates cellular lipopolysaccharide (LPS) levels by regulating LpxC, which is involved in lipid A biosynthesis. May act by modulating the proteolytic activity of FtsH towards LpxC. May also coordinate assembly of proteins involved in LPS synthesis at the plasma membrane.</text>
</comment>
<gene>
    <name evidence="2 5" type="primary">lapB</name>
    <name evidence="5" type="ORF">Q4490_12415</name>
</gene>
<protein>
    <recommendedName>
        <fullName evidence="2">Lipopolysaccharide assembly protein B</fullName>
    </recommendedName>
</protein>
<dbReference type="Gene3D" id="1.25.40.10">
    <property type="entry name" value="Tetratricopeptide repeat domain"/>
    <property type="match status" value="1"/>
</dbReference>
<dbReference type="NCBIfam" id="NF008757">
    <property type="entry name" value="PRK11788.1-5"/>
    <property type="match status" value="1"/>
</dbReference>
<dbReference type="Pfam" id="PF13176">
    <property type="entry name" value="TPR_7"/>
    <property type="match status" value="1"/>
</dbReference>
<dbReference type="Pfam" id="PF18073">
    <property type="entry name" value="Zn_ribbon_LapB"/>
    <property type="match status" value="1"/>
</dbReference>
<dbReference type="GO" id="GO:0046890">
    <property type="term" value="P:regulation of lipid biosynthetic process"/>
    <property type="evidence" value="ECO:0007669"/>
    <property type="project" value="UniProtKB-UniRule"/>
</dbReference>
<feature type="binding site" evidence="2">
    <location>
        <position position="377"/>
    </location>
    <ligand>
        <name>Fe cation</name>
        <dbReference type="ChEBI" id="CHEBI:24875"/>
    </ligand>
</feature>
<feature type="binding site" evidence="2">
    <location>
        <position position="380"/>
    </location>
    <ligand>
        <name>Fe cation</name>
        <dbReference type="ChEBI" id="CHEBI:24875"/>
    </ligand>
</feature>
<organism evidence="5 6">
    <name type="scientific">Neptunomonas phycophila</name>
    <dbReference type="NCBI Taxonomy" id="1572645"/>
    <lineage>
        <taxon>Bacteria</taxon>
        <taxon>Pseudomonadati</taxon>
        <taxon>Pseudomonadota</taxon>
        <taxon>Gammaproteobacteria</taxon>
        <taxon>Oceanospirillales</taxon>
        <taxon>Oceanospirillaceae</taxon>
        <taxon>Neptunomonas</taxon>
    </lineage>
</organism>
<dbReference type="GO" id="GO:0008653">
    <property type="term" value="P:lipopolysaccharide metabolic process"/>
    <property type="evidence" value="ECO:0007669"/>
    <property type="project" value="InterPro"/>
</dbReference>
<evidence type="ECO:0000313" key="5">
    <source>
        <dbReference type="EMBL" id="MDO6454369.1"/>
    </source>
</evidence>
<comment type="caution">
    <text evidence="5">The sequence shown here is derived from an EMBL/GenBank/DDBJ whole genome shotgun (WGS) entry which is preliminary data.</text>
</comment>
<name>A0AAW7XM64_9GAMM</name>
<keyword evidence="2" id="KW-0408">Iron</keyword>
<dbReference type="GO" id="GO:0009898">
    <property type="term" value="C:cytoplasmic side of plasma membrane"/>
    <property type="evidence" value="ECO:0007669"/>
    <property type="project" value="UniProtKB-UniRule"/>
</dbReference>
<feature type="transmembrane region" description="Helical" evidence="3">
    <location>
        <begin position="6"/>
        <end position="23"/>
    </location>
</feature>
<proteinExistence type="inferred from homology"/>
<dbReference type="HAMAP" id="MF_00994">
    <property type="entry name" value="LPS_assembly_LapB"/>
    <property type="match status" value="1"/>
</dbReference>
<dbReference type="InterPro" id="IPR019734">
    <property type="entry name" value="TPR_rpt"/>
</dbReference>
<dbReference type="GO" id="GO:0005506">
    <property type="term" value="F:iron ion binding"/>
    <property type="evidence" value="ECO:0007669"/>
    <property type="project" value="UniProtKB-UniRule"/>
</dbReference>
<comment type="subcellular location">
    <subcellularLocation>
        <location evidence="2">Cell inner membrane</location>
        <topology evidence="2">Single-pass membrane protein</topology>
        <orientation evidence="2">Cytoplasmic side</orientation>
    </subcellularLocation>
</comment>
<evidence type="ECO:0000256" key="3">
    <source>
        <dbReference type="SAM" id="Phobius"/>
    </source>
</evidence>
<keyword evidence="2" id="KW-1003">Cell membrane</keyword>
<feature type="domain" description="LapB rubredoxin metal binding" evidence="4">
    <location>
        <begin position="361"/>
        <end position="388"/>
    </location>
</feature>
<keyword evidence="1 2" id="KW-0479">Metal-binding</keyword>
<dbReference type="EMBL" id="JAUOPG010000008">
    <property type="protein sequence ID" value="MDO6454369.1"/>
    <property type="molecule type" value="Genomic_DNA"/>
</dbReference>
<feature type="binding site" evidence="2">
    <location>
        <position position="363"/>
    </location>
    <ligand>
        <name>Fe cation</name>
        <dbReference type="ChEBI" id="CHEBI:24875"/>
    </ligand>
</feature>
<keyword evidence="2" id="KW-0677">Repeat</keyword>
<dbReference type="RefSeq" id="WP_303550997.1">
    <property type="nucleotide sequence ID" value="NZ_JAUOPG010000008.1"/>
</dbReference>
<keyword evidence="2 3" id="KW-0472">Membrane</keyword>
<keyword evidence="2 3" id="KW-0812">Transmembrane</keyword>
<dbReference type="Proteomes" id="UP001169862">
    <property type="component" value="Unassembled WGS sequence"/>
</dbReference>
<evidence type="ECO:0000313" key="6">
    <source>
        <dbReference type="Proteomes" id="UP001169862"/>
    </source>
</evidence>
<feature type="binding site" evidence="2">
    <location>
        <position position="366"/>
    </location>
    <ligand>
        <name>Fe cation</name>
        <dbReference type="ChEBI" id="CHEBI:24875"/>
    </ligand>
</feature>
<dbReference type="InterPro" id="IPR011990">
    <property type="entry name" value="TPR-like_helical_dom_sf"/>
</dbReference>
<comment type="similarity">
    <text evidence="2">Belongs to the LapB family.</text>
</comment>
<evidence type="ECO:0000256" key="2">
    <source>
        <dbReference type="HAMAP-Rule" id="MF_00994"/>
    </source>
</evidence>
<dbReference type="InterPro" id="IPR041166">
    <property type="entry name" value="Rubredoxin_2"/>
</dbReference>
<evidence type="ECO:0000256" key="1">
    <source>
        <dbReference type="ARBA" id="ARBA00022723"/>
    </source>
</evidence>
<accession>A0AAW7XM64</accession>
<reference evidence="5" key="1">
    <citation type="submission" date="2023-07" db="EMBL/GenBank/DDBJ databases">
        <title>Genome content predicts the carbon catabolic preferences of heterotrophic bacteria.</title>
        <authorList>
            <person name="Gralka M."/>
        </authorList>
    </citation>
    <scope>NUCLEOTIDE SEQUENCE</scope>
    <source>
        <strain evidence="5">I2M16</strain>
    </source>
</reference>
<dbReference type="InterPro" id="IPR030865">
    <property type="entry name" value="LapB"/>
</dbReference>